<reference evidence="2 3" key="1">
    <citation type="submission" date="2018-03" db="EMBL/GenBank/DDBJ databases">
        <authorList>
            <person name="Gully D."/>
        </authorList>
    </citation>
    <scope>NUCLEOTIDE SEQUENCE [LARGE SCALE GENOMIC DNA]</scope>
    <source>
        <strain evidence="2">ORS3257</strain>
    </source>
</reference>
<dbReference type="InterPro" id="IPR001173">
    <property type="entry name" value="Glyco_trans_2-like"/>
</dbReference>
<evidence type="ECO:0000313" key="2">
    <source>
        <dbReference type="EMBL" id="SPP97665.1"/>
    </source>
</evidence>
<dbReference type="Gene3D" id="3.90.550.10">
    <property type="entry name" value="Spore Coat Polysaccharide Biosynthesis Protein SpsA, Chain A"/>
    <property type="match status" value="1"/>
</dbReference>
<evidence type="ECO:0000259" key="1">
    <source>
        <dbReference type="Pfam" id="PF00535"/>
    </source>
</evidence>
<dbReference type="Pfam" id="PF00535">
    <property type="entry name" value="Glycos_transf_2"/>
    <property type="match status" value="1"/>
</dbReference>
<dbReference type="RefSeq" id="WP_122404988.1">
    <property type="nucleotide sequence ID" value="NZ_LS398110.1"/>
</dbReference>
<dbReference type="GO" id="GO:0016758">
    <property type="term" value="F:hexosyltransferase activity"/>
    <property type="evidence" value="ECO:0007669"/>
    <property type="project" value="UniProtKB-ARBA"/>
</dbReference>
<sequence>MLTPEASDVSDPAEATACSRIEAIDAARLAVIITCFNYEAYIERAIRSVLDQNCDACELLVVDDGSTDGSWETITRCAVTAFKIENRGQLGACLFGLEKTQARFILFLDADDELKPGSLARILVELDERVAKLQFGLTLINAESRPIGSFSSLESFRERDRLVNEVLRRGVYKTPPTSGNVFRRDVCELLREVDYDKAVDGVILFVAPFFGDVVSLSEELGNYRVHGLNDSQLGQLPSASLLQRDIKRFVARTEHLRAILARVAPGRRLVEPQGAFYYRERSFCLQIVSGSSSRASMLPKLIASVGSEPFPIVQKMALVAFFVLAAMLPREPARALMAYRSRNRRRSGRLRVVSRR</sequence>
<name>A0A2U3Q8B1_9BRAD</name>
<dbReference type="PANTHER" id="PTHR22916:SF3">
    <property type="entry name" value="UDP-GLCNAC:BETAGAL BETA-1,3-N-ACETYLGLUCOSAMINYLTRANSFERASE-LIKE PROTEIN 1"/>
    <property type="match status" value="1"/>
</dbReference>
<accession>A0A2U3Q8B1</accession>
<dbReference type="PANTHER" id="PTHR22916">
    <property type="entry name" value="GLYCOSYLTRANSFERASE"/>
    <property type="match status" value="1"/>
</dbReference>
<feature type="domain" description="Glycosyltransferase 2-like" evidence="1">
    <location>
        <begin position="31"/>
        <end position="145"/>
    </location>
</feature>
<evidence type="ECO:0000313" key="3">
    <source>
        <dbReference type="Proteomes" id="UP000246085"/>
    </source>
</evidence>
<protein>
    <submittedName>
        <fullName evidence="2">Glycosyl transferase</fullName>
    </submittedName>
</protein>
<dbReference type="Proteomes" id="UP000246085">
    <property type="component" value="Chromosome BRAD3257"/>
</dbReference>
<dbReference type="KEGG" id="bvz:BRAD3257_6786"/>
<dbReference type="AlphaFoldDB" id="A0A2U3Q8B1"/>
<dbReference type="InterPro" id="IPR029044">
    <property type="entry name" value="Nucleotide-diphossugar_trans"/>
</dbReference>
<gene>
    <name evidence="2" type="ORF">BRAD3257_6786</name>
</gene>
<keyword evidence="2" id="KW-0808">Transferase</keyword>
<dbReference type="CDD" id="cd00761">
    <property type="entry name" value="Glyco_tranf_GTA_type"/>
    <property type="match status" value="1"/>
</dbReference>
<proteinExistence type="predicted"/>
<dbReference type="EMBL" id="LS398110">
    <property type="protein sequence ID" value="SPP97665.1"/>
    <property type="molecule type" value="Genomic_DNA"/>
</dbReference>
<dbReference type="SUPFAM" id="SSF53448">
    <property type="entry name" value="Nucleotide-diphospho-sugar transferases"/>
    <property type="match status" value="1"/>
</dbReference>
<organism evidence="2 3">
    <name type="scientific">Bradyrhizobium vignae</name>
    <dbReference type="NCBI Taxonomy" id="1549949"/>
    <lineage>
        <taxon>Bacteria</taxon>
        <taxon>Pseudomonadati</taxon>
        <taxon>Pseudomonadota</taxon>
        <taxon>Alphaproteobacteria</taxon>
        <taxon>Hyphomicrobiales</taxon>
        <taxon>Nitrobacteraceae</taxon>
        <taxon>Bradyrhizobium</taxon>
    </lineage>
</organism>